<sequence>MDNFYVDKILTFGEQTKIYEYKVGNQHDINSNVIRFTNQDLFVPGFYYYVIIRSEHDEKVKHILIENNEFKIPSFMTRYPGKYLCQVAFRNKKIKPGESINENSFIKVSNKFYLKTMRSIFDEDDEVEGLDPNIKFLYDELLDLKDDLINKIESGWFNGFSPTISIYEDTEDSFRLIIKNKDSEIITPNLKINENPTIDFATFKEIDDICNDVFNSNKNCNCIIDFINNQEVDKLCDEVFTQKK</sequence>
<gene>
    <name evidence="1" type="ORF">SAMN04489758_101179</name>
</gene>
<evidence type="ECO:0000313" key="1">
    <source>
        <dbReference type="EMBL" id="SET07895.1"/>
    </source>
</evidence>
<dbReference type="AlphaFoldDB" id="A0A1I0BLM4"/>
<dbReference type="EMBL" id="FOIN01000001">
    <property type="protein sequence ID" value="SET07895.1"/>
    <property type="molecule type" value="Genomic_DNA"/>
</dbReference>
<organism evidence="1 2">
    <name type="scientific">Thomasclavelia cocleata</name>
    <dbReference type="NCBI Taxonomy" id="69824"/>
    <lineage>
        <taxon>Bacteria</taxon>
        <taxon>Bacillati</taxon>
        <taxon>Bacillota</taxon>
        <taxon>Erysipelotrichia</taxon>
        <taxon>Erysipelotrichales</taxon>
        <taxon>Coprobacillaceae</taxon>
        <taxon>Thomasclavelia</taxon>
    </lineage>
</organism>
<dbReference type="RefSeq" id="WP_092351531.1">
    <property type="nucleotide sequence ID" value="NZ_FOIN01000001.1"/>
</dbReference>
<reference evidence="2" key="1">
    <citation type="submission" date="2016-10" db="EMBL/GenBank/DDBJ databases">
        <authorList>
            <person name="Varghese N."/>
            <person name="Submissions S."/>
        </authorList>
    </citation>
    <scope>NUCLEOTIDE SEQUENCE [LARGE SCALE GENOMIC DNA]</scope>
    <source>
        <strain evidence="2">DSM 1551</strain>
    </source>
</reference>
<accession>A0A1I0BLM4</accession>
<dbReference type="GeneID" id="78287222"/>
<name>A0A1I0BLM4_9FIRM</name>
<dbReference type="Proteomes" id="UP000198558">
    <property type="component" value="Unassembled WGS sequence"/>
</dbReference>
<protein>
    <submittedName>
        <fullName evidence="1">Uncharacterized protein</fullName>
    </submittedName>
</protein>
<evidence type="ECO:0000313" key="2">
    <source>
        <dbReference type="Proteomes" id="UP000198558"/>
    </source>
</evidence>
<keyword evidence="2" id="KW-1185">Reference proteome</keyword>
<proteinExistence type="predicted"/>